<protein>
    <recommendedName>
        <fullName evidence="6">ATP synthase I chain</fullName>
    </recommendedName>
</protein>
<dbReference type="KEGG" id="caby:Cabys_3034"/>
<dbReference type="PaxDb" id="880073-Calab_0238"/>
<feature type="transmembrane region" description="Helical" evidence="1">
    <location>
        <begin position="37"/>
        <end position="58"/>
    </location>
</feature>
<dbReference type="RefSeq" id="WP_006926786.1">
    <property type="nucleotide sequence ID" value="NZ_CM001402.1"/>
</dbReference>
<keyword evidence="1" id="KW-0812">Transmembrane</keyword>
<dbReference type="Proteomes" id="UP000183868">
    <property type="component" value="Chromosome"/>
</dbReference>
<dbReference type="InParanoid" id="H1XNU7"/>
<reference evidence="3 4" key="1">
    <citation type="submission" date="2011-09" db="EMBL/GenBank/DDBJ databases">
        <title>The permanent draft genome of Caldithrix abyssi DSM 13497.</title>
        <authorList>
            <consortium name="US DOE Joint Genome Institute (JGI-PGF)"/>
            <person name="Lucas S."/>
            <person name="Han J."/>
            <person name="Lapidus A."/>
            <person name="Bruce D."/>
            <person name="Goodwin L."/>
            <person name="Pitluck S."/>
            <person name="Peters L."/>
            <person name="Kyrpides N."/>
            <person name="Mavromatis K."/>
            <person name="Ivanova N."/>
            <person name="Mikhailova N."/>
            <person name="Chertkov O."/>
            <person name="Detter J.C."/>
            <person name="Tapia R."/>
            <person name="Han C."/>
            <person name="Land M."/>
            <person name="Hauser L."/>
            <person name="Markowitz V."/>
            <person name="Cheng J.-F."/>
            <person name="Hugenholtz P."/>
            <person name="Woyke T."/>
            <person name="Wu D."/>
            <person name="Spring S."/>
            <person name="Brambilla E."/>
            <person name="Klenk H.-P."/>
            <person name="Eisen J.A."/>
        </authorList>
    </citation>
    <scope>NUCLEOTIDE SEQUENCE [LARGE SCALE GENOMIC DNA]</scope>
    <source>
        <strain evidence="3 4">DSM 13497</strain>
    </source>
</reference>
<accession>H1XNU7</accession>
<feature type="transmembrane region" description="Helical" evidence="1">
    <location>
        <begin position="97"/>
        <end position="117"/>
    </location>
</feature>
<dbReference type="AlphaFoldDB" id="H1XNU7"/>
<gene>
    <name evidence="2" type="ORF">Cabys_3034</name>
    <name evidence="3" type="ORF">Calab_0238</name>
</gene>
<evidence type="ECO:0008006" key="6">
    <source>
        <dbReference type="Google" id="ProtNLM"/>
    </source>
</evidence>
<dbReference type="HOGENOM" id="CLU_1966484_0_0_0"/>
<keyword evidence="1" id="KW-0472">Membrane</keyword>
<evidence type="ECO:0000313" key="5">
    <source>
        <dbReference type="Proteomes" id="UP000183868"/>
    </source>
</evidence>
<keyword evidence="1" id="KW-1133">Transmembrane helix</keyword>
<dbReference type="EMBL" id="CP018099">
    <property type="protein sequence ID" value="APF19782.1"/>
    <property type="molecule type" value="Genomic_DNA"/>
</dbReference>
<organism evidence="3 4">
    <name type="scientific">Caldithrix abyssi DSM 13497</name>
    <dbReference type="NCBI Taxonomy" id="880073"/>
    <lineage>
        <taxon>Bacteria</taxon>
        <taxon>Pseudomonadati</taxon>
        <taxon>Calditrichota</taxon>
        <taxon>Calditrichia</taxon>
        <taxon>Calditrichales</taxon>
        <taxon>Calditrichaceae</taxon>
        <taxon>Caldithrix</taxon>
    </lineage>
</organism>
<reference evidence="2 5" key="2">
    <citation type="submission" date="2016-11" db="EMBL/GenBank/DDBJ databases">
        <title>Genomic analysis of Caldithrix abyssi and proposal of a novel bacterial phylum Caldithrichaeota.</title>
        <authorList>
            <person name="Kublanov I."/>
            <person name="Sigalova O."/>
            <person name="Gavrilov S."/>
            <person name="Lebedinsky A."/>
            <person name="Ivanova N."/>
            <person name="Daum C."/>
            <person name="Reddy T."/>
            <person name="Klenk H.P."/>
            <person name="Goker M."/>
            <person name="Reva O."/>
            <person name="Miroshnichenko M."/>
            <person name="Kyprides N."/>
            <person name="Woyke T."/>
            <person name="Gelfand M."/>
        </authorList>
    </citation>
    <scope>NUCLEOTIDE SEQUENCE [LARGE SCALE GENOMIC DNA]</scope>
    <source>
        <strain evidence="2 5">LF13</strain>
    </source>
</reference>
<dbReference type="EMBL" id="CM001402">
    <property type="protein sequence ID" value="EHO39887.1"/>
    <property type="molecule type" value="Genomic_DNA"/>
</dbReference>
<evidence type="ECO:0000313" key="2">
    <source>
        <dbReference type="EMBL" id="APF19782.1"/>
    </source>
</evidence>
<feature type="transmembrane region" description="Helical" evidence="1">
    <location>
        <begin position="70"/>
        <end position="91"/>
    </location>
</feature>
<dbReference type="STRING" id="880073.Cabys_3034"/>
<dbReference type="Proteomes" id="UP000004671">
    <property type="component" value="Chromosome"/>
</dbReference>
<evidence type="ECO:0000256" key="1">
    <source>
        <dbReference type="SAM" id="Phobius"/>
    </source>
</evidence>
<evidence type="ECO:0000313" key="4">
    <source>
        <dbReference type="Proteomes" id="UP000004671"/>
    </source>
</evidence>
<keyword evidence="4" id="KW-1185">Reference proteome</keyword>
<sequence precursor="true">MRITKFLAGVLVILLIYGASSWGFAVILQFNEEKINSLWISGIINTVNVVFAFLIIRFTIDKEAKKFMKTFFTGMGIRVLALLAIILFMLQKNYIEQFTFIISFFILYVLYQMWEIWMINSHLRKES</sequence>
<evidence type="ECO:0000313" key="3">
    <source>
        <dbReference type="EMBL" id="EHO39887.1"/>
    </source>
</evidence>
<proteinExistence type="predicted"/>
<name>H1XNU7_CALAY</name>